<protein>
    <submittedName>
        <fullName evidence="6">Trans-sialidase, putative</fullName>
    </submittedName>
</protein>
<accession>K2PB12</accession>
<dbReference type="Pfam" id="PF11052">
    <property type="entry name" value="Tr-sialidase_C"/>
    <property type="match status" value="1"/>
</dbReference>
<keyword evidence="3" id="KW-0812">Transmembrane</keyword>
<proteinExistence type="predicted"/>
<dbReference type="EMBL" id="AHKC01006549">
    <property type="protein sequence ID" value="EKF38277.1"/>
    <property type="molecule type" value="Genomic_DNA"/>
</dbReference>
<dbReference type="InterPro" id="IPR008377">
    <property type="entry name" value="Sialidase_trypan"/>
</dbReference>
<dbReference type="PANTHER" id="PTHR10628">
    <property type="entry name" value="SIALIDASE"/>
    <property type="match status" value="1"/>
</dbReference>
<dbReference type="GO" id="GO:0009313">
    <property type="term" value="P:oligosaccharide catabolic process"/>
    <property type="evidence" value="ECO:0007669"/>
    <property type="project" value="TreeGrafter"/>
</dbReference>
<comment type="caution">
    <text evidence="6">The sequence shown here is derived from an EMBL/GenBank/DDBJ whole genome shotgun (WGS) entry which is preliminary data.</text>
</comment>
<dbReference type="InterPro" id="IPR055239">
    <property type="entry name" value="TS_C"/>
</dbReference>
<dbReference type="Pfam" id="PF13859">
    <property type="entry name" value="BNR_3"/>
    <property type="match status" value="1"/>
</dbReference>
<dbReference type="Gene3D" id="2.120.10.10">
    <property type="match status" value="1"/>
</dbReference>
<dbReference type="InterPro" id="IPR036278">
    <property type="entry name" value="Sialidase_sf"/>
</dbReference>
<keyword evidence="1" id="KW-0677">Repeat</keyword>
<dbReference type="PANTHER" id="PTHR10628:SF30">
    <property type="entry name" value="EXO-ALPHA-SIALIDASE"/>
    <property type="match status" value="1"/>
</dbReference>
<reference evidence="6 7" key="1">
    <citation type="journal article" date="2012" name="BMC Genomics">
        <title>Comparative genomic analysis of human infective Trypanosoma cruzi lineages with the bat-restricted subspecies T. cruzi marinkellei.</title>
        <authorList>
            <person name="Franzen O."/>
            <person name="Talavera-Lopez C."/>
            <person name="Ochaya S."/>
            <person name="Butler C.E."/>
            <person name="Messenger L.A."/>
            <person name="Lewis M.D."/>
            <person name="Llewellyn M.S."/>
            <person name="Marinkelle C.J."/>
            <person name="Tyler K.M."/>
            <person name="Miles M.A."/>
            <person name="Andersson B."/>
        </authorList>
    </citation>
    <scope>NUCLEOTIDE SEQUENCE [LARGE SCALE GENOMIC DNA]</scope>
    <source>
        <strain evidence="6 7">B7</strain>
    </source>
</reference>
<dbReference type="GO" id="GO:0006689">
    <property type="term" value="P:ganglioside catabolic process"/>
    <property type="evidence" value="ECO:0007669"/>
    <property type="project" value="TreeGrafter"/>
</dbReference>
<evidence type="ECO:0000259" key="5">
    <source>
        <dbReference type="Pfam" id="PF22925"/>
    </source>
</evidence>
<dbReference type="Proteomes" id="UP000007350">
    <property type="component" value="Unassembled WGS sequence"/>
</dbReference>
<sequence>MLSRVAAVKTPRTHNGRRVTGSSGRRREGGESEPQRPNISRRVFASAVLLFFVVCSGSGAAHAVEGKSEDAQLPNEVAIFVPDKTRVKPKNGIGLSTMRDSFTAPSLVRAVGVMIAFAGGGTKYKGPHNTSIGLASFNIVAGYVTPAETWSSIVDELNKDTWRALTVLSMADEEERVGVAFNPTSIAKGNKVFLVVGIYEERYDKDKKSWMTGEPDIQLVVGKATQSTGGEQSKKFSWSLPTSLLKEITPEKKSELKMFSPGGGAGLLMENGTLVFPLEVVKKNGDIFSMIVYSTDNGENWVFPEGISSSDCFDPRIAEWKRGRILMVTFCGNENIVYESLDMGTTWTKAVGTLPGVWVNARSTLFWDESLRVGALITATIEVKKLMLYTQRGYVSGEKNAIALYLWVTDNKRSFHVGPVAMDSDTNKTFASSLLYSGGNLHLLQERGNEESKAILLARLTEELNKIKSILKNWAQLDASFFTSFTPTVGLVGFLSNAASGDMWIDDYRCVNANVMNALKVKNGFRFTGSRSGAIWPVNIREKNGPYTFVNYDFTIVATVIIHKVPKLSTPLLGAVLDEPVKTNFIGLSYNTDRKWETVFYGIKTAQDGNWEPGREYQVALMLQDGRKGSVYVNAELVGSSETMPSYEEMFSYVSHFQIGGDEGDSDSSMTVKNVFLYNRPLSADEIKMVKKSDGSMRAGVSRVLLLLLLGLWGIAALY</sequence>
<keyword evidence="3" id="KW-1133">Transmembrane helix</keyword>
<dbReference type="SUPFAM" id="SSF49899">
    <property type="entry name" value="Concanavalin A-like lectins/glucanases"/>
    <property type="match status" value="1"/>
</dbReference>
<keyword evidence="3" id="KW-0472">Membrane</keyword>
<name>K2PB12_TRYCR</name>
<evidence type="ECO:0000256" key="2">
    <source>
        <dbReference type="SAM" id="MobiDB-lite"/>
    </source>
</evidence>
<evidence type="ECO:0000259" key="4">
    <source>
        <dbReference type="Pfam" id="PF13859"/>
    </source>
</evidence>
<evidence type="ECO:0000313" key="6">
    <source>
        <dbReference type="EMBL" id="EKF38277.1"/>
    </source>
</evidence>
<evidence type="ECO:0000313" key="7">
    <source>
        <dbReference type="Proteomes" id="UP000007350"/>
    </source>
</evidence>
<organism evidence="6 7">
    <name type="scientific">Trypanosoma cruzi marinkellei</name>
    <dbReference type="NCBI Taxonomy" id="85056"/>
    <lineage>
        <taxon>Eukaryota</taxon>
        <taxon>Discoba</taxon>
        <taxon>Euglenozoa</taxon>
        <taxon>Kinetoplastea</taxon>
        <taxon>Metakinetoplastina</taxon>
        <taxon>Trypanosomatida</taxon>
        <taxon>Trypanosomatidae</taxon>
        <taxon>Trypanosoma</taxon>
        <taxon>Schizotrypanum</taxon>
    </lineage>
</organism>
<dbReference type="InterPro" id="IPR021287">
    <property type="entry name" value="Trans-sialidase_CS"/>
</dbReference>
<evidence type="ECO:0000256" key="1">
    <source>
        <dbReference type="ARBA" id="ARBA00022737"/>
    </source>
</evidence>
<dbReference type="InterPro" id="IPR013320">
    <property type="entry name" value="ConA-like_dom_sf"/>
</dbReference>
<dbReference type="SUPFAM" id="SSF50939">
    <property type="entry name" value="Sialidases"/>
    <property type="match status" value="1"/>
</dbReference>
<gene>
    <name evidence="6" type="ORF">MOQ_001515</name>
</gene>
<feature type="region of interest" description="Disordered" evidence="2">
    <location>
        <begin position="1"/>
        <end position="38"/>
    </location>
</feature>
<dbReference type="PRINTS" id="PR01803">
    <property type="entry name" value="TCSIALIDASE"/>
</dbReference>
<dbReference type="GO" id="GO:0016020">
    <property type="term" value="C:membrane"/>
    <property type="evidence" value="ECO:0007669"/>
    <property type="project" value="TreeGrafter"/>
</dbReference>
<keyword evidence="7" id="KW-1185">Reference proteome</keyword>
<evidence type="ECO:0000256" key="3">
    <source>
        <dbReference type="SAM" id="Phobius"/>
    </source>
</evidence>
<dbReference type="GO" id="GO:0004308">
    <property type="term" value="F:exo-alpha-sialidase activity"/>
    <property type="evidence" value="ECO:0007669"/>
    <property type="project" value="InterPro"/>
</dbReference>
<dbReference type="GO" id="GO:0005737">
    <property type="term" value="C:cytoplasm"/>
    <property type="evidence" value="ECO:0007669"/>
    <property type="project" value="TreeGrafter"/>
</dbReference>
<feature type="domain" description="Sialidase" evidence="4">
    <location>
        <begin position="104"/>
        <end position="453"/>
    </location>
</feature>
<dbReference type="Gene3D" id="2.60.120.200">
    <property type="match status" value="1"/>
</dbReference>
<dbReference type="InterPro" id="IPR011040">
    <property type="entry name" value="Sialidase"/>
</dbReference>
<dbReference type="InterPro" id="IPR026856">
    <property type="entry name" value="Sialidase_fam"/>
</dbReference>
<feature type="compositionally biased region" description="Basic and acidic residues" evidence="2">
    <location>
        <begin position="25"/>
        <end position="34"/>
    </location>
</feature>
<dbReference type="Pfam" id="PF22925">
    <property type="entry name" value="TS_C"/>
    <property type="match status" value="1"/>
</dbReference>
<dbReference type="OrthoDB" id="2739686at2759"/>
<dbReference type="CDD" id="cd15482">
    <property type="entry name" value="Sialidase_non-viral"/>
    <property type="match status" value="1"/>
</dbReference>
<feature type="transmembrane region" description="Helical" evidence="3">
    <location>
        <begin position="700"/>
        <end position="718"/>
    </location>
</feature>
<dbReference type="AlphaFoldDB" id="K2PB12"/>
<feature type="domain" description="Trans-sialidase C-terminal" evidence="5">
    <location>
        <begin position="487"/>
        <end position="684"/>
    </location>
</feature>